<dbReference type="Gene3D" id="1.25.40.10">
    <property type="entry name" value="Tetratricopeptide repeat domain"/>
    <property type="match status" value="2"/>
</dbReference>
<dbReference type="Gene3D" id="3.40.50.300">
    <property type="entry name" value="P-loop containing nucleotide triphosphate hydrolases"/>
    <property type="match status" value="1"/>
</dbReference>
<dbReference type="InterPro" id="IPR027417">
    <property type="entry name" value="P-loop_NTPase"/>
</dbReference>
<dbReference type="InterPro" id="IPR011990">
    <property type="entry name" value="TPR-like_helical_dom_sf"/>
</dbReference>
<feature type="domain" description="ORC1/DEAH AAA+ ATPase" evidence="2">
    <location>
        <begin position="30"/>
        <end position="125"/>
    </location>
</feature>
<dbReference type="SUPFAM" id="SSF52540">
    <property type="entry name" value="P-loop containing nucleoside triphosphate hydrolases"/>
    <property type="match status" value="1"/>
</dbReference>
<dbReference type="SUPFAM" id="SSF48452">
    <property type="entry name" value="TPR-like"/>
    <property type="match status" value="2"/>
</dbReference>
<comment type="caution">
    <text evidence="3">The sequence shown here is derived from an EMBL/GenBank/DDBJ whole genome shotgun (WGS) entry which is preliminary data.</text>
</comment>
<organism evidence="3 4">
    <name type="scientific">Streptomyces yatensis</name>
    <dbReference type="NCBI Taxonomy" id="155177"/>
    <lineage>
        <taxon>Bacteria</taxon>
        <taxon>Bacillati</taxon>
        <taxon>Actinomycetota</taxon>
        <taxon>Actinomycetes</taxon>
        <taxon>Kitasatosporales</taxon>
        <taxon>Streptomycetaceae</taxon>
        <taxon>Streptomyces</taxon>
        <taxon>Streptomyces violaceusniger group</taxon>
    </lineage>
</organism>
<keyword evidence="1" id="KW-0175">Coiled coil</keyword>
<name>A0ABN2JFB3_9ACTN</name>
<evidence type="ECO:0000259" key="2">
    <source>
        <dbReference type="Pfam" id="PF13401"/>
    </source>
</evidence>
<keyword evidence="4" id="KW-1185">Reference proteome</keyword>
<proteinExistence type="predicted"/>
<dbReference type="EMBL" id="BAAALR010000109">
    <property type="protein sequence ID" value="GAA1724900.1"/>
    <property type="molecule type" value="Genomic_DNA"/>
</dbReference>
<evidence type="ECO:0000313" key="4">
    <source>
        <dbReference type="Proteomes" id="UP001499947"/>
    </source>
</evidence>
<gene>
    <name evidence="3" type="ORF">GCM10009680_78160</name>
</gene>
<sequence length="746" mass="82061">MHAFVNRSDELNQLDAILTSQSGDRLVVSIHVVAGTAGAGKTSLVLHWAHQVKDRFPDGQLFVNLRGYDPGVPVTPDQALRRFLRAFGVPADQIPQDVDDAAALYRSLLAERRVLILLDNAATVSQVRPLLPGTGTSLVVVTSRSRLADLTVRDGARRLTLGTLPEPEAIALLRAVTSGYRPGDDEEKLTELARLCARLPLALRIAAERAASHPHMRIDDLISDLRDESALWDALSTGIDEEAEAVHSVFAWSYRALPESSARLFRLLGIHPGPEFSLHAAAALCEFSLSRTRQLLDDLVGAHLLEQTAPDRFQFHDLLRAFATGQAQSDEPPERRSAALHRVLDWYLHTADAAQSWLRPSEKHSPLAASTASVPPLVFADYDAAADWADREHTTLLRLVPAAVSAGIDALAWRLAEVLWTARYPSAPDSDWIDPMRAGLAAAEQADEPGAHIRLLNYLGMAYRKYRRLDEGMECHRQARELAHSAAMPLEEARSLNLIGLIHLELRQLDPAADHFERAAAIFRDADEPRRAAMALSNIASARLDAGRLPEAEEAAEQALVAHRALNNERSVGNALYIVAELRREQGELAAARRAIDEALDIALNLRSHVLEGFWLLTLGDIQRVARQYGDALTSYQRSAKLHQRLGDRSREALAWRGTGQTYAAMDRYGEAAAFHRRAAVVHGQLGDAWQHALELDHLAAVVDGEDPQAARVHWAEALSHLVTYTDPRAVAVRSRIEGHLADPSA</sequence>
<dbReference type="InterPro" id="IPR049945">
    <property type="entry name" value="AAA_22"/>
</dbReference>
<accession>A0ABN2JFB3</accession>
<protein>
    <submittedName>
        <fullName evidence="3">Tetratricopeptide repeat protein</fullName>
    </submittedName>
</protein>
<reference evidence="4" key="1">
    <citation type="journal article" date="2019" name="Int. J. Syst. Evol. Microbiol.">
        <title>The Global Catalogue of Microorganisms (GCM) 10K type strain sequencing project: providing services to taxonomists for standard genome sequencing and annotation.</title>
        <authorList>
            <consortium name="The Broad Institute Genomics Platform"/>
            <consortium name="The Broad Institute Genome Sequencing Center for Infectious Disease"/>
            <person name="Wu L."/>
            <person name="Ma J."/>
        </authorList>
    </citation>
    <scope>NUCLEOTIDE SEQUENCE [LARGE SCALE GENOMIC DNA]</scope>
    <source>
        <strain evidence="4">JCM 13244</strain>
    </source>
</reference>
<dbReference type="PRINTS" id="PR00364">
    <property type="entry name" value="DISEASERSIST"/>
</dbReference>
<dbReference type="SMART" id="SM00028">
    <property type="entry name" value="TPR"/>
    <property type="match status" value="6"/>
</dbReference>
<dbReference type="PANTHER" id="PTHR47691:SF3">
    <property type="entry name" value="HTH-TYPE TRANSCRIPTIONAL REGULATOR RV0890C-RELATED"/>
    <property type="match status" value="1"/>
</dbReference>
<evidence type="ECO:0000256" key="1">
    <source>
        <dbReference type="SAM" id="Coils"/>
    </source>
</evidence>
<dbReference type="InterPro" id="IPR019734">
    <property type="entry name" value="TPR_rpt"/>
</dbReference>
<evidence type="ECO:0000313" key="3">
    <source>
        <dbReference type="EMBL" id="GAA1724900.1"/>
    </source>
</evidence>
<dbReference type="Proteomes" id="UP001499947">
    <property type="component" value="Unassembled WGS sequence"/>
</dbReference>
<dbReference type="Pfam" id="PF13401">
    <property type="entry name" value="AAA_22"/>
    <property type="match status" value="1"/>
</dbReference>
<dbReference type="PANTHER" id="PTHR47691">
    <property type="entry name" value="REGULATOR-RELATED"/>
    <property type="match status" value="1"/>
</dbReference>
<feature type="coiled-coil region" evidence="1">
    <location>
        <begin position="549"/>
        <end position="602"/>
    </location>
</feature>